<accession>A0A2R6W7C4</accession>
<evidence type="ECO:0000313" key="1">
    <source>
        <dbReference type="EMBL" id="PTQ29757.1"/>
    </source>
</evidence>
<reference evidence="2" key="1">
    <citation type="journal article" date="2017" name="Cell">
        <title>Insights into land plant evolution garnered from the Marchantia polymorpha genome.</title>
        <authorList>
            <person name="Bowman J.L."/>
            <person name="Kohchi T."/>
            <person name="Yamato K.T."/>
            <person name="Jenkins J."/>
            <person name="Shu S."/>
            <person name="Ishizaki K."/>
            <person name="Yamaoka S."/>
            <person name="Nishihama R."/>
            <person name="Nakamura Y."/>
            <person name="Berger F."/>
            <person name="Adam C."/>
            <person name="Aki S.S."/>
            <person name="Althoff F."/>
            <person name="Araki T."/>
            <person name="Arteaga-Vazquez M.A."/>
            <person name="Balasubrmanian S."/>
            <person name="Barry K."/>
            <person name="Bauer D."/>
            <person name="Boehm C.R."/>
            <person name="Briginshaw L."/>
            <person name="Caballero-Perez J."/>
            <person name="Catarino B."/>
            <person name="Chen F."/>
            <person name="Chiyoda S."/>
            <person name="Chovatia M."/>
            <person name="Davies K.M."/>
            <person name="Delmans M."/>
            <person name="Demura T."/>
            <person name="Dierschke T."/>
            <person name="Dolan L."/>
            <person name="Dorantes-Acosta A.E."/>
            <person name="Eklund D.M."/>
            <person name="Florent S.N."/>
            <person name="Flores-Sandoval E."/>
            <person name="Fujiyama A."/>
            <person name="Fukuzawa H."/>
            <person name="Galik B."/>
            <person name="Grimanelli D."/>
            <person name="Grimwood J."/>
            <person name="Grossniklaus U."/>
            <person name="Hamada T."/>
            <person name="Haseloff J."/>
            <person name="Hetherington A.J."/>
            <person name="Higo A."/>
            <person name="Hirakawa Y."/>
            <person name="Hundley H.N."/>
            <person name="Ikeda Y."/>
            <person name="Inoue K."/>
            <person name="Inoue S.I."/>
            <person name="Ishida S."/>
            <person name="Jia Q."/>
            <person name="Kakita M."/>
            <person name="Kanazawa T."/>
            <person name="Kawai Y."/>
            <person name="Kawashima T."/>
            <person name="Kennedy M."/>
            <person name="Kinose K."/>
            <person name="Kinoshita T."/>
            <person name="Kohara Y."/>
            <person name="Koide E."/>
            <person name="Komatsu K."/>
            <person name="Kopischke S."/>
            <person name="Kubo M."/>
            <person name="Kyozuka J."/>
            <person name="Lagercrantz U."/>
            <person name="Lin S.S."/>
            <person name="Lindquist E."/>
            <person name="Lipzen A.M."/>
            <person name="Lu C.W."/>
            <person name="De Luna E."/>
            <person name="Martienssen R.A."/>
            <person name="Minamino N."/>
            <person name="Mizutani M."/>
            <person name="Mizutani M."/>
            <person name="Mochizuki N."/>
            <person name="Monte I."/>
            <person name="Mosher R."/>
            <person name="Nagasaki H."/>
            <person name="Nakagami H."/>
            <person name="Naramoto S."/>
            <person name="Nishitani K."/>
            <person name="Ohtani M."/>
            <person name="Okamoto T."/>
            <person name="Okumura M."/>
            <person name="Phillips J."/>
            <person name="Pollak B."/>
            <person name="Reinders A."/>
            <person name="Rovekamp M."/>
            <person name="Sano R."/>
            <person name="Sawa S."/>
            <person name="Schmid M.W."/>
            <person name="Shirakawa M."/>
            <person name="Solano R."/>
            <person name="Spunde A."/>
            <person name="Suetsugu N."/>
            <person name="Sugano S."/>
            <person name="Sugiyama A."/>
            <person name="Sun R."/>
            <person name="Suzuki Y."/>
            <person name="Takenaka M."/>
            <person name="Takezawa D."/>
            <person name="Tomogane H."/>
            <person name="Tsuzuki M."/>
            <person name="Ueda T."/>
            <person name="Umeda M."/>
            <person name="Ward J.M."/>
            <person name="Watanabe Y."/>
            <person name="Yazaki K."/>
            <person name="Yokoyama R."/>
            <person name="Yoshitake Y."/>
            <person name="Yotsui I."/>
            <person name="Zachgo S."/>
            <person name="Schmutz J."/>
        </authorList>
    </citation>
    <scope>NUCLEOTIDE SEQUENCE [LARGE SCALE GENOMIC DNA]</scope>
    <source>
        <strain evidence="2">Tak-1</strain>
    </source>
</reference>
<organism evidence="1 2">
    <name type="scientific">Marchantia polymorpha</name>
    <name type="common">Common liverwort</name>
    <name type="synonym">Marchantia aquatica</name>
    <dbReference type="NCBI Taxonomy" id="3197"/>
    <lineage>
        <taxon>Eukaryota</taxon>
        <taxon>Viridiplantae</taxon>
        <taxon>Streptophyta</taxon>
        <taxon>Embryophyta</taxon>
        <taxon>Marchantiophyta</taxon>
        <taxon>Marchantiopsida</taxon>
        <taxon>Marchantiidae</taxon>
        <taxon>Marchantiales</taxon>
        <taxon>Marchantiaceae</taxon>
        <taxon>Marchantia</taxon>
    </lineage>
</organism>
<proteinExistence type="predicted"/>
<dbReference type="Proteomes" id="UP000244005">
    <property type="component" value="Unassembled WGS sequence"/>
</dbReference>
<dbReference type="EMBL" id="KZ772807">
    <property type="protein sequence ID" value="PTQ29757.1"/>
    <property type="molecule type" value="Genomic_DNA"/>
</dbReference>
<keyword evidence="2" id="KW-1185">Reference proteome</keyword>
<name>A0A2R6W7C4_MARPO</name>
<gene>
    <name evidence="1" type="ORF">MARPO_0135s0039</name>
</gene>
<dbReference type="AlphaFoldDB" id="A0A2R6W7C4"/>
<dbReference type="Gramene" id="Mp6g11970.1">
    <property type="protein sequence ID" value="Mp6g11970.1.cds1"/>
    <property type="gene ID" value="Mp6g11970"/>
</dbReference>
<evidence type="ECO:0000313" key="2">
    <source>
        <dbReference type="Proteomes" id="UP000244005"/>
    </source>
</evidence>
<protein>
    <submittedName>
        <fullName evidence="1">Uncharacterized protein</fullName>
    </submittedName>
</protein>
<sequence length="89" mass="9983">MSPHVACVSRSACRGACRMLALQTWLQTWRRNEAPVSLTGHLNVAKDVVTFVGFDDLRLHLLVTAFPNFRICSEVDLEPSMWASLNVPK</sequence>